<accession>A0A5D0XJ67</accession>
<dbReference type="AlphaFoldDB" id="A0A5D0XJ67"/>
<organism evidence="1 2">
    <name type="scientific">Arthrobacter echini</name>
    <dbReference type="NCBI Taxonomy" id="1529066"/>
    <lineage>
        <taxon>Bacteria</taxon>
        <taxon>Bacillati</taxon>
        <taxon>Actinomycetota</taxon>
        <taxon>Actinomycetes</taxon>
        <taxon>Micrococcales</taxon>
        <taxon>Micrococcaceae</taxon>
        <taxon>Arthrobacter</taxon>
    </lineage>
</organism>
<protein>
    <recommendedName>
        <fullName evidence="3">ImmA/IrrE family metallo-endopeptidase</fullName>
    </recommendedName>
</protein>
<reference evidence="1 2" key="1">
    <citation type="submission" date="2019-08" db="EMBL/GenBank/DDBJ databases">
        <title>Genone of Arthrobacter echini P9.</title>
        <authorList>
            <person name="Bowman J.P."/>
        </authorList>
    </citation>
    <scope>NUCLEOTIDE SEQUENCE [LARGE SCALE GENOMIC DNA]</scope>
    <source>
        <strain evidence="1 2">P9</strain>
    </source>
</reference>
<dbReference type="Proteomes" id="UP000323410">
    <property type="component" value="Unassembled WGS sequence"/>
</dbReference>
<evidence type="ECO:0000313" key="2">
    <source>
        <dbReference type="Proteomes" id="UP000323410"/>
    </source>
</evidence>
<dbReference type="RefSeq" id="WP_148601790.1">
    <property type="nucleotide sequence ID" value="NZ_VSLD01000011.1"/>
</dbReference>
<evidence type="ECO:0008006" key="3">
    <source>
        <dbReference type="Google" id="ProtNLM"/>
    </source>
</evidence>
<evidence type="ECO:0000313" key="1">
    <source>
        <dbReference type="EMBL" id="TYC96604.1"/>
    </source>
</evidence>
<comment type="caution">
    <text evidence="1">The sequence shown here is derived from an EMBL/GenBank/DDBJ whole genome shotgun (WGS) entry which is preliminary data.</text>
</comment>
<gene>
    <name evidence="1" type="ORF">FQ377_13850</name>
</gene>
<dbReference type="EMBL" id="VSLD01000011">
    <property type="protein sequence ID" value="TYC96604.1"/>
    <property type="molecule type" value="Genomic_DNA"/>
</dbReference>
<proteinExistence type="predicted"/>
<sequence length="156" mass="17785">MDDRLRSLAMQAFVQLSLPAYLTLELLLAHVERIRGRRLVIMETSKLTGKKICGLWIPRDDVDVVYHSATHGPLHRQQMILHEISHMILRHDELPDATWQGIKVFQQISGEVVSKALARGDFRSDLEATAEYLADLLAAALRTSSAEILNYEDYFE</sequence>
<dbReference type="OrthoDB" id="4144896at2"/>
<keyword evidence="2" id="KW-1185">Reference proteome</keyword>
<name>A0A5D0XJ67_9MICC</name>